<evidence type="ECO:0000256" key="3">
    <source>
        <dbReference type="ARBA" id="ARBA00022763"/>
    </source>
</evidence>
<keyword evidence="5" id="KW-0190">Covalent protein-DNA linkage</keyword>
<evidence type="ECO:0000256" key="8">
    <source>
        <dbReference type="RuleBase" id="RU364100"/>
    </source>
</evidence>
<dbReference type="RefSeq" id="WP_253754524.1">
    <property type="nucleotide sequence ID" value="NZ_JAMZDZ010000001.1"/>
</dbReference>
<keyword evidence="3" id="KW-0227">DNA damage</keyword>
<dbReference type="PANTHER" id="PTHR13604">
    <property type="entry name" value="DC12-RELATED"/>
    <property type="match status" value="1"/>
</dbReference>
<dbReference type="SUPFAM" id="SSF143081">
    <property type="entry name" value="BB1717-like"/>
    <property type="match status" value="1"/>
</dbReference>
<dbReference type="GO" id="GO:0016787">
    <property type="term" value="F:hydrolase activity"/>
    <property type="evidence" value="ECO:0007669"/>
    <property type="project" value="UniProtKB-KW"/>
</dbReference>
<reference evidence="10" key="1">
    <citation type="journal article" date="2019" name="Int. J. Syst. Evol. Microbiol.">
        <title>The Global Catalogue of Microorganisms (GCM) 10K type strain sequencing project: providing services to taxonomists for standard genome sequencing and annotation.</title>
        <authorList>
            <consortium name="The Broad Institute Genomics Platform"/>
            <consortium name="The Broad Institute Genome Sequencing Center for Infectious Disease"/>
            <person name="Wu L."/>
            <person name="Ma J."/>
        </authorList>
    </citation>
    <scope>NUCLEOTIDE SEQUENCE [LARGE SCALE GENOMIC DNA]</scope>
    <source>
        <strain evidence="10">CGMCC 4.7289</strain>
    </source>
</reference>
<proteinExistence type="inferred from homology"/>
<keyword evidence="2 8" id="KW-0645">Protease</keyword>
<sequence>MCGRYANARTKTQIALDFQVAEEYVEVKDVPDYNVTPQKRAPIVLTAAPPGDRSADAIRQVRLALWGLRPGFLKPEQRGFANARVEGLAEKRSFAKPLRESRILVPMDGFFEWWEEQDESGKSYKQPYYFTPKDGEVLALAGLMRWAKDPRNPDEHIMTYTIITTEATDDVGLIHDRMPMIIRPSNWSAWLDPAMTDADTAQALMAPPGEGALNIFKVPTAVNNARNNGPQLIEPIEQLV</sequence>
<keyword evidence="10" id="KW-1185">Reference proteome</keyword>
<evidence type="ECO:0000256" key="2">
    <source>
        <dbReference type="ARBA" id="ARBA00022670"/>
    </source>
</evidence>
<name>A0ABV8LLM0_9ACTN</name>
<keyword evidence="4 8" id="KW-0378">Hydrolase</keyword>
<evidence type="ECO:0000256" key="6">
    <source>
        <dbReference type="ARBA" id="ARBA00023125"/>
    </source>
</evidence>
<protein>
    <recommendedName>
        <fullName evidence="8">Abasic site processing protein</fullName>
        <ecNumber evidence="8">3.4.-.-</ecNumber>
    </recommendedName>
</protein>
<keyword evidence="7" id="KW-0456">Lyase</keyword>
<dbReference type="InterPro" id="IPR036590">
    <property type="entry name" value="SRAP-like"/>
</dbReference>
<evidence type="ECO:0000256" key="5">
    <source>
        <dbReference type="ARBA" id="ARBA00023124"/>
    </source>
</evidence>
<dbReference type="InterPro" id="IPR003738">
    <property type="entry name" value="SRAP"/>
</dbReference>
<keyword evidence="6" id="KW-0238">DNA-binding</keyword>
<evidence type="ECO:0000256" key="1">
    <source>
        <dbReference type="ARBA" id="ARBA00008136"/>
    </source>
</evidence>
<comment type="caution">
    <text evidence="9">The sequence shown here is derived from an EMBL/GenBank/DDBJ whole genome shotgun (WGS) entry which is preliminary data.</text>
</comment>
<dbReference type="Pfam" id="PF02586">
    <property type="entry name" value="SRAP"/>
    <property type="match status" value="1"/>
</dbReference>
<dbReference type="Gene3D" id="3.90.1680.10">
    <property type="entry name" value="SOS response associated peptidase-like"/>
    <property type="match status" value="1"/>
</dbReference>
<dbReference type="EMBL" id="JBHSAY010000006">
    <property type="protein sequence ID" value="MFC4131210.1"/>
    <property type="molecule type" value="Genomic_DNA"/>
</dbReference>
<organism evidence="9 10">
    <name type="scientific">Hamadaea flava</name>
    <dbReference type="NCBI Taxonomy" id="1742688"/>
    <lineage>
        <taxon>Bacteria</taxon>
        <taxon>Bacillati</taxon>
        <taxon>Actinomycetota</taxon>
        <taxon>Actinomycetes</taxon>
        <taxon>Micromonosporales</taxon>
        <taxon>Micromonosporaceae</taxon>
        <taxon>Hamadaea</taxon>
    </lineage>
</organism>
<evidence type="ECO:0000313" key="9">
    <source>
        <dbReference type="EMBL" id="MFC4131210.1"/>
    </source>
</evidence>
<evidence type="ECO:0000256" key="7">
    <source>
        <dbReference type="ARBA" id="ARBA00023239"/>
    </source>
</evidence>
<comment type="similarity">
    <text evidence="1 8">Belongs to the SOS response-associated peptidase family.</text>
</comment>
<dbReference type="EC" id="3.4.-.-" evidence="8"/>
<dbReference type="PANTHER" id="PTHR13604:SF0">
    <property type="entry name" value="ABASIC SITE PROCESSING PROTEIN HMCES"/>
    <property type="match status" value="1"/>
</dbReference>
<evidence type="ECO:0000313" key="10">
    <source>
        <dbReference type="Proteomes" id="UP001595816"/>
    </source>
</evidence>
<evidence type="ECO:0000256" key="4">
    <source>
        <dbReference type="ARBA" id="ARBA00022801"/>
    </source>
</evidence>
<accession>A0ABV8LLM0</accession>
<dbReference type="Proteomes" id="UP001595816">
    <property type="component" value="Unassembled WGS sequence"/>
</dbReference>
<gene>
    <name evidence="9" type="ORF">ACFOZ4_11405</name>
</gene>